<dbReference type="Proteomes" id="UP001432128">
    <property type="component" value="Chromosome"/>
</dbReference>
<protein>
    <recommendedName>
        <fullName evidence="3">Ketohydroxyglutarate aldolase</fullName>
    </recommendedName>
</protein>
<evidence type="ECO:0000313" key="2">
    <source>
        <dbReference type="Proteomes" id="UP001432128"/>
    </source>
</evidence>
<dbReference type="AlphaFoldDB" id="A0AAU4K1N7"/>
<organism evidence="1 2">
    <name type="scientific">Williamsia herbipolensis</name>
    <dbReference type="NCBI Taxonomy" id="1603258"/>
    <lineage>
        <taxon>Bacteria</taxon>
        <taxon>Bacillati</taxon>
        <taxon>Actinomycetota</taxon>
        <taxon>Actinomycetes</taxon>
        <taxon>Mycobacteriales</taxon>
        <taxon>Nocardiaceae</taxon>
        <taxon>Williamsia</taxon>
    </lineage>
</organism>
<accession>A0AAU4K1N7</accession>
<dbReference type="RefSeq" id="WP_328857392.1">
    <property type="nucleotide sequence ID" value="NZ_CP108021.1"/>
</dbReference>
<dbReference type="KEGG" id="whr:OG579_20110"/>
<keyword evidence="2" id="KW-1185">Reference proteome</keyword>
<proteinExistence type="predicted"/>
<evidence type="ECO:0008006" key="3">
    <source>
        <dbReference type="Google" id="ProtNLM"/>
    </source>
</evidence>
<name>A0AAU4K1N7_9NOCA</name>
<gene>
    <name evidence="1" type="ORF">OG579_20110</name>
</gene>
<reference evidence="1 2" key="1">
    <citation type="submission" date="2022-10" db="EMBL/GenBank/DDBJ databases">
        <title>The complete genomes of actinobacterial strains from the NBC collection.</title>
        <authorList>
            <person name="Joergensen T.S."/>
            <person name="Alvarez Arevalo M."/>
            <person name="Sterndorff E.B."/>
            <person name="Faurdal D."/>
            <person name="Vuksanovic O."/>
            <person name="Mourched A.-S."/>
            <person name="Charusanti P."/>
            <person name="Shaw S."/>
            <person name="Blin K."/>
            <person name="Weber T."/>
        </authorList>
    </citation>
    <scope>NUCLEOTIDE SEQUENCE [LARGE SCALE GENOMIC DNA]</scope>
    <source>
        <strain evidence="1 2">NBC_00319</strain>
    </source>
</reference>
<dbReference type="EMBL" id="CP108021">
    <property type="protein sequence ID" value="WUM19965.1"/>
    <property type="molecule type" value="Genomic_DNA"/>
</dbReference>
<sequence>MTDVTITVDDDHLASIDEVVAAVRASGVQVTQVHAAIGIISGTMAPDARHALTAIRGVGAIEESPQFGVAPPDSPIQ</sequence>
<evidence type="ECO:0000313" key="1">
    <source>
        <dbReference type="EMBL" id="WUM19965.1"/>
    </source>
</evidence>